<organism evidence="1 2">
    <name type="scientific">Prymnesium parvum</name>
    <name type="common">Toxic golden alga</name>
    <dbReference type="NCBI Taxonomy" id="97485"/>
    <lineage>
        <taxon>Eukaryota</taxon>
        <taxon>Haptista</taxon>
        <taxon>Haptophyta</taxon>
        <taxon>Prymnesiophyceae</taxon>
        <taxon>Prymnesiales</taxon>
        <taxon>Prymnesiaceae</taxon>
        <taxon>Prymnesium</taxon>
    </lineage>
</organism>
<reference evidence="1 2" key="1">
    <citation type="journal article" date="2024" name="Science">
        <title>Giant polyketide synthase enzymes in the biosynthesis of giant marine polyether toxins.</title>
        <authorList>
            <person name="Fallon T.R."/>
            <person name="Shende V.V."/>
            <person name="Wierzbicki I.H."/>
            <person name="Pendleton A.L."/>
            <person name="Watervoot N.F."/>
            <person name="Auber R.P."/>
            <person name="Gonzalez D.J."/>
            <person name="Wisecaver J.H."/>
            <person name="Moore B.S."/>
        </authorList>
    </citation>
    <scope>NUCLEOTIDE SEQUENCE [LARGE SCALE GENOMIC DNA]</scope>
    <source>
        <strain evidence="1 2">12B1</strain>
    </source>
</reference>
<protein>
    <submittedName>
        <fullName evidence="1">Uncharacterized protein</fullName>
    </submittedName>
</protein>
<gene>
    <name evidence="1" type="ORF">AB1Y20_012182</name>
</gene>
<comment type="caution">
    <text evidence="1">The sequence shown here is derived from an EMBL/GenBank/DDBJ whole genome shotgun (WGS) entry which is preliminary data.</text>
</comment>
<evidence type="ECO:0000313" key="2">
    <source>
        <dbReference type="Proteomes" id="UP001515480"/>
    </source>
</evidence>
<accession>A0AB34IQI7</accession>
<dbReference type="Proteomes" id="UP001515480">
    <property type="component" value="Unassembled WGS sequence"/>
</dbReference>
<evidence type="ECO:0000313" key="1">
    <source>
        <dbReference type="EMBL" id="KAL1503709.1"/>
    </source>
</evidence>
<proteinExistence type="predicted"/>
<keyword evidence="2" id="KW-1185">Reference proteome</keyword>
<sequence length="178" mass="20090">MGTLYACKPVIHTMLMLSDAKQLDRAWIQQEQAVLGIDVTTMSKLSVRGRTHLFVLGEPSIRPQAVWGFSNKYKFEKEDGVKKALGILEKKSTPKNMMQIIAINQFKNVTNRSDLPFALYSTLAAALKTSIEECPQILLRECGSVPYCEMEGFRNPSHSFPYHWSSKVHALCNPLKKS</sequence>
<dbReference type="EMBL" id="JBGBPQ010000021">
    <property type="protein sequence ID" value="KAL1503709.1"/>
    <property type="molecule type" value="Genomic_DNA"/>
</dbReference>
<name>A0AB34IQI7_PRYPA</name>
<dbReference type="AlphaFoldDB" id="A0AB34IQI7"/>